<evidence type="ECO:0000313" key="6">
    <source>
        <dbReference type="Proteomes" id="UP001493487"/>
    </source>
</evidence>
<comment type="caution">
    <text evidence="5">The sequence shown here is derived from an EMBL/GenBank/DDBJ whole genome shotgun (WGS) entry which is preliminary data.</text>
</comment>
<gene>
    <name evidence="5" type="ORF">QJS35_02585</name>
</gene>
<dbReference type="EMBL" id="JASKHM010000001">
    <property type="protein sequence ID" value="MEQ4481277.1"/>
    <property type="molecule type" value="Genomic_DNA"/>
</dbReference>
<keyword evidence="3" id="KW-0326">Glycosidase</keyword>
<dbReference type="InterPro" id="IPR013148">
    <property type="entry name" value="Glyco_hydro_32_N"/>
</dbReference>
<dbReference type="SUPFAM" id="SSF75005">
    <property type="entry name" value="Arabinanase/levansucrase/invertase"/>
    <property type="match status" value="2"/>
</dbReference>
<name>A0ABV1KNA5_9BACL</name>
<evidence type="ECO:0000259" key="4">
    <source>
        <dbReference type="Pfam" id="PF00251"/>
    </source>
</evidence>
<accession>A0ABV1KNA5</accession>
<keyword evidence="2" id="KW-0378">Hydrolase</keyword>
<evidence type="ECO:0000256" key="3">
    <source>
        <dbReference type="ARBA" id="ARBA00023295"/>
    </source>
</evidence>
<dbReference type="InterPro" id="IPR023296">
    <property type="entry name" value="Glyco_hydro_beta-prop_sf"/>
</dbReference>
<sequence>MKNGDKTDFKKWCTDYKLGVPVIAGSGLKGQFDSHGVDSPFVFYHRGRYMMTYIGFDGLGYQTAIAESDDLIHWRSLGTILRRGEGSHWDTIGAAGTWLLKESDEISERPVLKKVNGKYWMVYHAYPEEGYESGPAEIGLAWSEDEELIEWNRLEHPVFSWKDGAEWERGGLYKACLLEHEGTYYLFYNAKDTGERWHEQTGVAMSQDLTQWNRYGDNPILPNIPGSWQSQFVSDPCVIKDGSKWIMFYFGFDGHHAQEGIAVSENLLDWHRADEPILRNGALGDLDESHAHKPAVVRHNEVLYHFYCAVRPVRSEDVALGNEYRTITVAASSPMDSAANQ</sequence>
<comment type="similarity">
    <text evidence="1">Belongs to the glycosyl hydrolase 32 family.</text>
</comment>
<dbReference type="Proteomes" id="UP001493487">
    <property type="component" value="Unassembled WGS sequence"/>
</dbReference>
<dbReference type="Gene3D" id="2.115.10.20">
    <property type="entry name" value="Glycosyl hydrolase domain, family 43"/>
    <property type="match status" value="2"/>
</dbReference>
<evidence type="ECO:0000313" key="5">
    <source>
        <dbReference type="EMBL" id="MEQ4481277.1"/>
    </source>
</evidence>
<keyword evidence="6" id="KW-1185">Reference proteome</keyword>
<evidence type="ECO:0000256" key="2">
    <source>
        <dbReference type="ARBA" id="ARBA00022801"/>
    </source>
</evidence>
<protein>
    <submittedName>
        <fullName evidence="5">Family 43 glycosylhydrolase</fullName>
    </submittedName>
</protein>
<proteinExistence type="inferred from homology"/>
<dbReference type="RefSeq" id="WP_232182215.1">
    <property type="nucleotide sequence ID" value="NZ_JAIOAP010000001.1"/>
</dbReference>
<reference evidence="5 6" key="1">
    <citation type="journal article" date="2023" name="Genome Announc.">
        <title>Pan-Genome Analyses of the Genus Cohnella and Proposal of the Novel Species Cohnella silvisoli sp. nov., Isolated from Forest Soil.</title>
        <authorList>
            <person name="Wang C."/>
            <person name="Mao L."/>
            <person name="Bao G."/>
            <person name="Zhu H."/>
        </authorList>
    </citation>
    <scope>NUCLEOTIDE SEQUENCE [LARGE SCALE GENOMIC DNA]</scope>
    <source>
        <strain evidence="5 6">NL03-T5-1</strain>
    </source>
</reference>
<evidence type="ECO:0000256" key="1">
    <source>
        <dbReference type="ARBA" id="ARBA00009902"/>
    </source>
</evidence>
<organism evidence="5 6">
    <name type="scientific">Cohnella silvisoli</name>
    <dbReference type="NCBI Taxonomy" id="2873699"/>
    <lineage>
        <taxon>Bacteria</taxon>
        <taxon>Bacillati</taxon>
        <taxon>Bacillota</taxon>
        <taxon>Bacilli</taxon>
        <taxon>Bacillales</taxon>
        <taxon>Paenibacillaceae</taxon>
        <taxon>Cohnella</taxon>
    </lineage>
</organism>
<dbReference type="PANTHER" id="PTHR35279:SF1">
    <property type="entry name" value="ARABINANASE_LEVANSUCRASE_INVERTASE"/>
    <property type="match status" value="1"/>
</dbReference>
<dbReference type="Pfam" id="PF00251">
    <property type="entry name" value="Glyco_hydro_32N"/>
    <property type="match status" value="1"/>
</dbReference>
<feature type="domain" description="Glycosyl hydrolase family 32 N-terminal" evidence="4">
    <location>
        <begin position="114"/>
        <end position="279"/>
    </location>
</feature>
<dbReference type="PANTHER" id="PTHR35279">
    <property type="match status" value="1"/>
</dbReference>